<dbReference type="EMBL" id="ML995480">
    <property type="protein sequence ID" value="KAF2144046.1"/>
    <property type="molecule type" value="Genomic_DNA"/>
</dbReference>
<reference evidence="3" key="1">
    <citation type="journal article" date="2020" name="Stud. Mycol.">
        <title>101 Dothideomycetes genomes: a test case for predicting lifestyles and emergence of pathogens.</title>
        <authorList>
            <person name="Haridas S."/>
            <person name="Albert R."/>
            <person name="Binder M."/>
            <person name="Bloem J."/>
            <person name="Labutti K."/>
            <person name="Salamov A."/>
            <person name="Andreopoulos B."/>
            <person name="Baker S."/>
            <person name="Barry K."/>
            <person name="Bills G."/>
            <person name="Bluhm B."/>
            <person name="Cannon C."/>
            <person name="Castanera R."/>
            <person name="Culley D."/>
            <person name="Daum C."/>
            <person name="Ezra D."/>
            <person name="Gonzalez J."/>
            <person name="Henrissat B."/>
            <person name="Kuo A."/>
            <person name="Liang C."/>
            <person name="Lipzen A."/>
            <person name="Lutzoni F."/>
            <person name="Magnuson J."/>
            <person name="Mondo S."/>
            <person name="Nolan M."/>
            <person name="Ohm R."/>
            <person name="Pangilinan J."/>
            <person name="Park H.-J."/>
            <person name="Ramirez L."/>
            <person name="Alfaro M."/>
            <person name="Sun H."/>
            <person name="Tritt A."/>
            <person name="Yoshinaga Y."/>
            <person name="Zwiers L.-H."/>
            <person name="Turgeon B."/>
            <person name="Goodwin S."/>
            <person name="Spatafora J."/>
            <person name="Crous P."/>
            <person name="Grigoriev I."/>
        </authorList>
    </citation>
    <scope>NUCLEOTIDE SEQUENCE</scope>
    <source>
        <strain evidence="3">CBS 121167</strain>
    </source>
</reference>
<evidence type="ECO:0000256" key="1">
    <source>
        <dbReference type="SAM" id="Coils"/>
    </source>
</evidence>
<proteinExistence type="predicted"/>
<feature type="coiled-coil region" evidence="1">
    <location>
        <begin position="23"/>
        <end position="69"/>
    </location>
</feature>
<dbReference type="Proteomes" id="UP000799438">
    <property type="component" value="Unassembled WGS sequence"/>
</dbReference>
<evidence type="ECO:0000313" key="3">
    <source>
        <dbReference type="EMBL" id="KAF2144046.1"/>
    </source>
</evidence>
<evidence type="ECO:0000256" key="2">
    <source>
        <dbReference type="SAM" id="MobiDB-lite"/>
    </source>
</evidence>
<evidence type="ECO:0000313" key="4">
    <source>
        <dbReference type="Proteomes" id="UP000799438"/>
    </source>
</evidence>
<feature type="region of interest" description="Disordered" evidence="2">
    <location>
        <begin position="122"/>
        <end position="142"/>
    </location>
</feature>
<name>A0A6A6BJ52_9PEZI</name>
<dbReference type="RefSeq" id="XP_033399758.1">
    <property type="nucleotide sequence ID" value="XM_033543005.1"/>
</dbReference>
<accession>A0A6A6BJ52</accession>
<sequence>MCPYVRIRVRIRPNGNTGPGKKLQRTDTELLSLENQKVGIKEQIYLLNKEEEALKKSRAEAELQNLQANPLVWRVNVQRPSPERVCNSAQAGRNAQCKPAYKAAYTAPNPDVPKALSVLHHAHTARKRTRRRQHQGPGGKPA</sequence>
<keyword evidence="4" id="KW-1185">Reference proteome</keyword>
<feature type="compositionally biased region" description="Basic residues" evidence="2">
    <location>
        <begin position="122"/>
        <end position="134"/>
    </location>
</feature>
<organism evidence="3 4">
    <name type="scientific">Aplosporella prunicola CBS 121167</name>
    <dbReference type="NCBI Taxonomy" id="1176127"/>
    <lineage>
        <taxon>Eukaryota</taxon>
        <taxon>Fungi</taxon>
        <taxon>Dikarya</taxon>
        <taxon>Ascomycota</taxon>
        <taxon>Pezizomycotina</taxon>
        <taxon>Dothideomycetes</taxon>
        <taxon>Dothideomycetes incertae sedis</taxon>
        <taxon>Botryosphaeriales</taxon>
        <taxon>Aplosporellaceae</taxon>
        <taxon>Aplosporella</taxon>
    </lineage>
</organism>
<keyword evidence="1" id="KW-0175">Coiled coil</keyword>
<dbReference type="AlphaFoldDB" id="A0A6A6BJ52"/>
<protein>
    <submittedName>
        <fullName evidence="3">Uncharacterized protein</fullName>
    </submittedName>
</protein>
<gene>
    <name evidence="3" type="ORF">K452DRAFT_306682</name>
</gene>
<dbReference type="GeneID" id="54300502"/>